<dbReference type="RefSeq" id="WP_147385763.1">
    <property type="nucleotide sequence ID" value="NZ_QYUK01000011.1"/>
</dbReference>
<name>A0A418WGP6_9PROT</name>
<dbReference type="AlphaFoldDB" id="A0A418WGP6"/>
<comment type="caution">
    <text evidence="1">The sequence shown here is derived from an EMBL/GenBank/DDBJ whole genome shotgun (WGS) entry which is preliminary data.</text>
</comment>
<organism evidence="1 2">
    <name type="scientific">Oleomonas cavernae</name>
    <dbReference type="NCBI Taxonomy" id="2320859"/>
    <lineage>
        <taxon>Bacteria</taxon>
        <taxon>Pseudomonadati</taxon>
        <taxon>Pseudomonadota</taxon>
        <taxon>Alphaproteobacteria</taxon>
        <taxon>Acetobacterales</taxon>
        <taxon>Acetobacteraceae</taxon>
        <taxon>Oleomonas</taxon>
    </lineage>
</organism>
<protein>
    <submittedName>
        <fullName evidence="1">Uncharacterized protein</fullName>
    </submittedName>
</protein>
<dbReference type="EMBL" id="QYUK01000011">
    <property type="protein sequence ID" value="RJF89195.1"/>
    <property type="molecule type" value="Genomic_DNA"/>
</dbReference>
<evidence type="ECO:0000313" key="1">
    <source>
        <dbReference type="EMBL" id="RJF89195.1"/>
    </source>
</evidence>
<dbReference type="Proteomes" id="UP000284605">
    <property type="component" value="Unassembled WGS sequence"/>
</dbReference>
<sequence>MDAVLQDLIDVAFEEVVPQLVADSEPVAVPQEYARHATLRLGLALYDDVPAGSDREWIDGQSRDPFLREEGRSHKRADRACYHGDHALMDAGDSTNCAQCLCSGRPDLGEK</sequence>
<proteinExistence type="predicted"/>
<keyword evidence="2" id="KW-1185">Reference proteome</keyword>
<reference evidence="1 2" key="1">
    <citation type="submission" date="2018-09" db="EMBL/GenBank/DDBJ databases">
        <authorList>
            <person name="Zhu H."/>
        </authorList>
    </citation>
    <scope>NUCLEOTIDE SEQUENCE [LARGE SCALE GENOMIC DNA]</scope>
    <source>
        <strain evidence="1 2">K1W22B-8</strain>
    </source>
</reference>
<evidence type="ECO:0000313" key="2">
    <source>
        <dbReference type="Proteomes" id="UP000284605"/>
    </source>
</evidence>
<gene>
    <name evidence="1" type="ORF">D3874_21295</name>
</gene>
<accession>A0A418WGP6</accession>